<reference evidence="2" key="1">
    <citation type="submission" date="2019-08" db="EMBL/GenBank/DDBJ databases">
        <authorList>
            <person name="Kucharzyk K."/>
            <person name="Murdoch R.W."/>
            <person name="Higgins S."/>
            <person name="Loffler F."/>
        </authorList>
    </citation>
    <scope>NUCLEOTIDE SEQUENCE</scope>
</reference>
<proteinExistence type="predicted"/>
<dbReference type="EMBL" id="VSSQ01056154">
    <property type="protein sequence ID" value="MPN10007.1"/>
    <property type="molecule type" value="Genomic_DNA"/>
</dbReference>
<keyword evidence="1" id="KW-0472">Membrane</keyword>
<evidence type="ECO:0000256" key="1">
    <source>
        <dbReference type="SAM" id="Phobius"/>
    </source>
</evidence>
<gene>
    <name evidence="2" type="ORF">SDC9_157300</name>
</gene>
<name>A0A645F730_9ZZZZ</name>
<comment type="caution">
    <text evidence="2">The sequence shown here is derived from an EMBL/GenBank/DDBJ whole genome shotgun (WGS) entry which is preliminary data.</text>
</comment>
<sequence>MKLLGPDVNVAQQDIIRNNAFNKGGLVVLFLIIGLRAVEGNHRHQTD</sequence>
<organism evidence="2">
    <name type="scientific">bioreactor metagenome</name>
    <dbReference type="NCBI Taxonomy" id="1076179"/>
    <lineage>
        <taxon>unclassified sequences</taxon>
        <taxon>metagenomes</taxon>
        <taxon>ecological metagenomes</taxon>
    </lineage>
</organism>
<protein>
    <submittedName>
        <fullName evidence="2">Uncharacterized protein</fullName>
    </submittedName>
</protein>
<accession>A0A645F730</accession>
<feature type="transmembrane region" description="Helical" evidence="1">
    <location>
        <begin position="20"/>
        <end position="38"/>
    </location>
</feature>
<evidence type="ECO:0000313" key="2">
    <source>
        <dbReference type="EMBL" id="MPN10007.1"/>
    </source>
</evidence>
<keyword evidence="1" id="KW-1133">Transmembrane helix</keyword>
<keyword evidence="1" id="KW-0812">Transmembrane</keyword>
<dbReference type="AlphaFoldDB" id="A0A645F730"/>